<comment type="caution">
    <text evidence="1">The sequence shown here is derived from an EMBL/GenBank/DDBJ whole genome shotgun (WGS) entry which is preliminary data.</text>
</comment>
<evidence type="ECO:0008006" key="3">
    <source>
        <dbReference type="Google" id="ProtNLM"/>
    </source>
</evidence>
<evidence type="ECO:0000313" key="1">
    <source>
        <dbReference type="EMBL" id="MFC4535142.1"/>
    </source>
</evidence>
<reference evidence="2" key="1">
    <citation type="journal article" date="2019" name="Int. J. Syst. Evol. Microbiol.">
        <title>The Global Catalogue of Microorganisms (GCM) 10K type strain sequencing project: providing services to taxonomists for standard genome sequencing and annotation.</title>
        <authorList>
            <consortium name="The Broad Institute Genomics Platform"/>
            <consortium name="The Broad Institute Genome Sequencing Center for Infectious Disease"/>
            <person name="Wu L."/>
            <person name="Ma J."/>
        </authorList>
    </citation>
    <scope>NUCLEOTIDE SEQUENCE [LARGE SCALE GENOMIC DNA]</scope>
    <source>
        <strain evidence="2">CGMCC 4.7132</strain>
    </source>
</reference>
<protein>
    <recommendedName>
        <fullName evidence="3">MerR family transcriptional regulator</fullName>
    </recommendedName>
</protein>
<dbReference type="Proteomes" id="UP001596004">
    <property type="component" value="Unassembled WGS sequence"/>
</dbReference>
<organism evidence="1 2">
    <name type="scientific">Sphaerisporangium dianthi</name>
    <dbReference type="NCBI Taxonomy" id="1436120"/>
    <lineage>
        <taxon>Bacteria</taxon>
        <taxon>Bacillati</taxon>
        <taxon>Actinomycetota</taxon>
        <taxon>Actinomycetes</taxon>
        <taxon>Streptosporangiales</taxon>
        <taxon>Streptosporangiaceae</taxon>
        <taxon>Sphaerisporangium</taxon>
    </lineage>
</organism>
<keyword evidence="2" id="KW-1185">Reference proteome</keyword>
<accession>A0ABV9CRS5</accession>
<gene>
    <name evidence="1" type="ORF">ACFO60_30640</name>
</gene>
<proteinExistence type="predicted"/>
<dbReference type="RefSeq" id="WP_380847152.1">
    <property type="nucleotide sequence ID" value="NZ_JBHSFP010000028.1"/>
</dbReference>
<evidence type="ECO:0000313" key="2">
    <source>
        <dbReference type="Proteomes" id="UP001596004"/>
    </source>
</evidence>
<dbReference type="EMBL" id="JBHSFP010000028">
    <property type="protein sequence ID" value="MFC4535142.1"/>
    <property type="molecule type" value="Genomic_DNA"/>
</dbReference>
<name>A0ABV9CRS5_9ACTN</name>
<sequence>MHDLANLSAPERQRIIDGFVGEAFAGISPEAPGAGIAEAMRQLPAEPAQEPDTELSAAWSELDALISDAAFLQRVRQMALAGAEAGGQAQPYDPQPVIEHAGAAVSAGIDPGSPDARQVLDRIVAPDLPADERAELAERLETFADRRVERYWELMGVLNGRPPFPSSLAAFEWFTAALRAHA</sequence>